<dbReference type="PATRIC" id="fig|13690.10.peg.658"/>
<dbReference type="EMBL" id="JGVR01000002">
    <property type="protein sequence ID" value="KEZ21181.1"/>
    <property type="molecule type" value="Genomic_DNA"/>
</dbReference>
<keyword evidence="1" id="KW-0472">Membrane</keyword>
<comment type="caution">
    <text evidence="2">The sequence shown here is derived from an EMBL/GenBank/DDBJ whole genome shotgun (WGS) entry which is preliminary data.</text>
</comment>
<keyword evidence="1" id="KW-1133">Transmembrane helix</keyword>
<dbReference type="STRING" id="13690.AX777_22270"/>
<evidence type="ECO:0000313" key="2">
    <source>
        <dbReference type="EMBL" id="KEZ21181.1"/>
    </source>
</evidence>
<dbReference type="NCBIfam" id="NF010620">
    <property type="entry name" value="PRK14013.2-6"/>
    <property type="match status" value="1"/>
</dbReference>
<feature type="transmembrane region" description="Helical" evidence="1">
    <location>
        <begin position="293"/>
        <end position="311"/>
    </location>
</feature>
<name>A0A084ET89_SPHYA</name>
<feature type="transmembrane region" description="Helical" evidence="1">
    <location>
        <begin position="248"/>
        <end position="272"/>
    </location>
</feature>
<dbReference type="RefSeq" id="WP_037516781.1">
    <property type="nucleotide sequence ID" value="NZ_JGVR01000002.1"/>
</dbReference>
<evidence type="ECO:0000256" key="1">
    <source>
        <dbReference type="SAM" id="Phobius"/>
    </source>
</evidence>
<feature type="transmembrane region" description="Helical" evidence="1">
    <location>
        <begin position="165"/>
        <end position="185"/>
    </location>
</feature>
<accession>A0A084ET89</accession>
<feature type="transmembrane region" description="Helical" evidence="1">
    <location>
        <begin position="32"/>
        <end position="51"/>
    </location>
</feature>
<reference evidence="2 3" key="1">
    <citation type="submission" date="2014-03" db="EMBL/GenBank/DDBJ databases">
        <title>Genome sequence of Sphingobium yanoikuyae B1.</title>
        <authorList>
            <person name="Gan H.M."/>
            <person name="Gan H.Y."/>
            <person name="Savka M.A."/>
        </authorList>
    </citation>
    <scope>NUCLEOTIDE SEQUENCE [LARGE SCALE GENOMIC DNA]</scope>
    <source>
        <strain evidence="2 3">B1</strain>
    </source>
</reference>
<dbReference type="AlphaFoldDB" id="A0A084ET89"/>
<keyword evidence="1" id="KW-0812">Transmembrane</keyword>
<gene>
    <name evidence="2" type="ORF">CP98_00631</name>
</gene>
<feature type="transmembrane region" description="Helical" evidence="1">
    <location>
        <begin position="72"/>
        <end position="98"/>
    </location>
</feature>
<organism evidence="2 3">
    <name type="scientific">Sphingobium yanoikuyae</name>
    <name type="common">Sphingomonas yanoikuyae</name>
    <dbReference type="NCBI Taxonomy" id="13690"/>
    <lineage>
        <taxon>Bacteria</taxon>
        <taxon>Pseudomonadati</taxon>
        <taxon>Pseudomonadota</taxon>
        <taxon>Alphaproteobacteria</taxon>
        <taxon>Sphingomonadales</taxon>
        <taxon>Sphingomonadaceae</taxon>
        <taxon>Sphingobium</taxon>
    </lineage>
</organism>
<dbReference type="InterPro" id="IPR007427">
    <property type="entry name" value="DUF475"/>
</dbReference>
<dbReference type="PANTHER" id="PTHR30238">
    <property type="entry name" value="MEMBRANE BOUND PREDICTED REDOX MODULATOR"/>
    <property type="match status" value="1"/>
</dbReference>
<dbReference type="PANTHER" id="PTHR30238:SF4">
    <property type="entry name" value="SLL1022 PROTEIN"/>
    <property type="match status" value="1"/>
</dbReference>
<feature type="transmembrane region" description="Helical" evidence="1">
    <location>
        <begin position="317"/>
        <end position="335"/>
    </location>
</feature>
<protein>
    <submittedName>
        <fullName evidence="2">Integral membrane TerC family protein</fullName>
    </submittedName>
</protein>
<sequence>MKNFYGSIVFTIVALLLAGLLGYEQTGLMGPALQMVFLACVLGVMETSLSLDNAVVNASILKDMDPVWQRRFLTWGILIAVFGMRIIFPILIVSISAWVSPVEATRIAVTDHELYEQIVTGAHVGISGFGGAFLMLVGLSFFFDEDREHHWLGFIERPLAAFAKVPMSPYIATAAIIVGLSFMIAGHEQQTFLIAGLSGVATFFAVQKFGDWIGGGETDAATGQVVRSGAGAFVYLEFLDASFSFDGVIGAFAITNDILLIALGLGIGAMFVRSMTVALVRGGHLSEFRFLEPGAFYAIIALATIMLLSIRVETPEIVTGLIGAVIIGLSLWASVRHRKLFPDEYAEDGEAQAILPTGEIITNAHAN</sequence>
<dbReference type="Pfam" id="PF04332">
    <property type="entry name" value="DUF475"/>
    <property type="match status" value="1"/>
</dbReference>
<feature type="transmembrane region" description="Helical" evidence="1">
    <location>
        <begin position="118"/>
        <end position="144"/>
    </location>
</feature>
<dbReference type="Proteomes" id="UP000028534">
    <property type="component" value="Unassembled WGS sequence"/>
</dbReference>
<proteinExistence type="predicted"/>
<evidence type="ECO:0000313" key="3">
    <source>
        <dbReference type="Proteomes" id="UP000028534"/>
    </source>
</evidence>
<dbReference type="eggNOG" id="COG2899">
    <property type="taxonomic scope" value="Bacteria"/>
</dbReference>